<reference evidence="2" key="1">
    <citation type="submission" date="2022-07" db="EMBL/GenBank/DDBJ databases">
        <title>Genome Sequence of Agrocybe chaxingu.</title>
        <authorList>
            <person name="Buettner E."/>
        </authorList>
    </citation>
    <scope>NUCLEOTIDE SEQUENCE</scope>
    <source>
        <strain evidence="2">MP-N11</strain>
    </source>
</reference>
<comment type="caution">
    <text evidence="2">The sequence shown here is derived from an EMBL/GenBank/DDBJ whole genome shotgun (WGS) entry which is preliminary data.</text>
</comment>
<dbReference type="Proteomes" id="UP001148786">
    <property type="component" value="Unassembled WGS sequence"/>
</dbReference>
<organism evidence="2 3">
    <name type="scientific">Agrocybe chaxingu</name>
    <dbReference type="NCBI Taxonomy" id="84603"/>
    <lineage>
        <taxon>Eukaryota</taxon>
        <taxon>Fungi</taxon>
        <taxon>Dikarya</taxon>
        <taxon>Basidiomycota</taxon>
        <taxon>Agaricomycotina</taxon>
        <taxon>Agaricomycetes</taxon>
        <taxon>Agaricomycetidae</taxon>
        <taxon>Agaricales</taxon>
        <taxon>Agaricineae</taxon>
        <taxon>Strophariaceae</taxon>
        <taxon>Agrocybe</taxon>
    </lineage>
</organism>
<proteinExistence type="predicted"/>
<accession>A0A9W8JQJ8</accession>
<keyword evidence="1" id="KW-0175">Coiled coil</keyword>
<protein>
    <submittedName>
        <fullName evidence="2">Uncharacterized protein</fullName>
    </submittedName>
</protein>
<evidence type="ECO:0000256" key="1">
    <source>
        <dbReference type="SAM" id="Coils"/>
    </source>
</evidence>
<name>A0A9W8JQJ8_9AGAR</name>
<dbReference type="EMBL" id="JANKHO010002129">
    <property type="protein sequence ID" value="KAJ3494457.1"/>
    <property type="molecule type" value="Genomic_DNA"/>
</dbReference>
<sequence length="193" mass="21634">MSRPGALLSSPCPPENPSRELDQLQLTDSGFADTFGQVNNPVSITLQEQAADIARLEELLVAAQKEDTLHREATEAKFEALRSHLEQLSIKNTASIDTATRLVDLSHELHNRFTQDTEVISRLVRVANTSSSVALKLQNFPYTDVFNRIEQQARTQEVSWASLITRVDDLDLKLRHMNLRILALEAEAETAED</sequence>
<dbReference type="AlphaFoldDB" id="A0A9W8JQJ8"/>
<feature type="coiled-coil region" evidence="1">
    <location>
        <begin position="46"/>
        <end position="91"/>
    </location>
</feature>
<evidence type="ECO:0000313" key="3">
    <source>
        <dbReference type="Proteomes" id="UP001148786"/>
    </source>
</evidence>
<evidence type="ECO:0000313" key="2">
    <source>
        <dbReference type="EMBL" id="KAJ3494457.1"/>
    </source>
</evidence>
<gene>
    <name evidence="2" type="ORF">NLJ89_g10806</name>
</gene>
<keyword evidence="3" id="KW-1185">Reference proteome</keyword>